<evidence type="ECO:0000313" key="1">
    <source>
        <dbReference type="EMBL" id="OTF74555.1"/>
    </source>
</evidence>
<dbReference type="InterPro" id="IPR032675">
    <property type="entry name" value="LRR_dom_sf"/>
</dbReference>
<dbReference type="PANTHER" id="PTHR24112">
    <property type="entry name" value="LEUCINE-RICH REPEAT, ISOFORM F-RELATED"/>
    <property type="match status" value="1"/>
</dbReference>
<name>A0A1Y3B5J1_EURMA</name>
<dbReference type="GO" id="GO:0034315">
    <property type="term" value="P:regulation of Arp2/3 complex-mediated actin nucleation"/>
    <property type="evidence" value="ECO:0007669"/>
    <property type="project" value="TreeGrafter"/>
</dbReference>
<evidence type="ECO:0000313" key="2">
    <source>
        <dbReference type="Proteomes" id="UP000194236"/>
    </source>
</evidence>
<dbReference type="GO" id="GO:0005886">
    <property type="term" value="C:plasma membrane"/>
    <property type="evidence" value="ECO:0007669"/>
    <property type="project" value="TreeGrafter"/>
</dbReference>
<organism evidence="1 2">
    <name type="scientific">Euroglyphus maynei</name>
    <name type="common">Mayne's house dust mite</name>
    <dbReference type="NCBI Taxonomy" id="6958"/>
    <lineage>
        <taxon>Eukaryota</taxon>
        <taxon>Metazoa</taxon>
        <taxon>Ecdysozoa</taxon>
        <taxon>Arthropoda</taxon>
        <taxon>Chelicerata</taxon>
        <taxon>Arachnida</taxon>
        <taxon>Acari</taxon>
        <taxon>Acariformes</taxon>
        <taxon>Sarcoptiformes</taxon>
        <taxon>Astigmata</taxon>
        <taxon>Psoroptidia</taxon>
        <taxon>Analgoidea</taxon>
        <taxon>Pyroglyphidae</taxon>
        <taxon>Pyroglyphinae</taxon>
        <taxon>Euroglyphus</taxon>
    </lineage>
</organism>
<dbReference type="Proteomes" id="UP000194236">
    <property type="component" value="Unassembled WGS sequence"/>
</dbReference>
<gene>
    <name evidence="1" type="ORF">BLA29_006633</name>
</gene>
<protein>
    <submittedName>
        <fullName evidence="1">Uncharacterized protein</fullName>
    </submittedName>
</protein>
<dbReference type="GO" id="GO:0016477">
    <property type="term" value="P:cell migration"/>
    <property type="evidence" value="ECO:0007669"/>
    <property type="project" value="TreeGrafter"/>
</dbReference>
<dbReference type="Pfam" id="PF00560">
    <property type="entry name" value="LRR_1"/>
    <property type="match status" value="2"/>
</dbReference>
<dbReference type="InterPro" id="IPR051279">
    <property type="entry name" value="PP1-Reg/Actin-Interact_Protein"/>
</dbReference>
<sequence>KLYNFLAQPNNIAHLDLSGTDCNIESVFGALLHGCTNNLVHLNLSRNQFSGKKSNHKDLIVPVSIKKFFSTAIFLRTLNLSHNRLPIEALKAVLLGLACNESAADLRINLSSNEFKSNGAAVLELCLADIRCVSGLDLSDNGLDMDLIQVIGAIAKNKSIKYLSIGRNFNNIKAKHLPKVLDSFVALLQDPDCSIESLSLIDSKLRNETPIILNALGSNQSLINEI</sequence>
<dbReference type="InterPro" id="IPR001611">
    <property type="entry name" value="Leu-rich_rpt"/>
</dbReference>
<accession>A0A1Y3B5J1</accession>
<comment type="caution">
    <text evidence="1">The sequence shown here is derived from an EMBL/GenBank/DDBJ whole genome shotgun (WGS) entry which is preliminary data.</text>
</comment>
<dbReference type="PANTHER" id="PTHR24112:SF66">
    <property type="entry name" value="LEUCINE-RICH REPEAT, ISOFORM F"/>
    <property type="match status" value="1"/>
</dbReference>
<dbReference type="OrthoDB" id="18598at2759"/>
<reference evidence="1 2" key="1">
    <citation type="submission" date="2017-03" db="EMBL/GenBank/DDBJ databases">
        <title>Genome Survey of Euroglyphus maynei.</title>
        <authorList>
            <person name="Arlian L.G."/>
            <person name="Morgan M.S."/>
            <person name="Rider S.D."/>
        </authorList>
    </citation>
    <scope>NUCLEOTIDE SEQUENCE [LARGE SCALE GENOMIC DNA]</scope>
    <source>
        <strain evidence="1">Arlian Lab</strain>
        <tissue evidence="1">Whole body</tissue>
    </source>
</reference>
<feature type="non-terminal residue" evidence="1">
    <location>
        <position position="1"/>
    </location>
</feature>
<dbReference type="EMBL" id="MUJZ01046506">
    <property type="protein sequence ID" value="OTF74555.1"/>
    <property type="molecule type" value="Genomic_DNA"/>
</dbReference>
<keyword evidence="2" id="KW-1185">Reference proteome</keyword>
<dbReference type="GO" id="GO:0030027">
    <property type="term" value="C:lamellipodium"/>
    <property type="evidence" value="ECO:0007669"/>
    <property type="project" value="TreeGrafter"/>
</dbReference>
<dbReference type="AlphaFoldDB" id="A0A1Y3B5J1"/>
<dbReference type="Gene3D" id="3.80.10.10">
    <property type="entry name" value="Ribonuclease Inhibitor"/>
    <property type="match status" value="1"/>
</dbReference>
<proteinExistence type="predicted"/>
<dbReference type="SUPFAM" id="SSF52047">
    <property type="entry name" value="RNI-like"/>
    <property type="match status" value="1"/>
</dbReference>